<gene>
    <name evidence="2" type="ORF">B0H98_103196</name>
</gene>
<dbReference type="OrthoDB" id="21325at2"/>
<evidence type="ECO:0000313" key="2">
    <source>
        <dbReference type="EMBL" id="PRY65253.1"/>
    </source>
</evidence>
<comment type="caution">
    <text evidence="2">The sequence shown here is derived from an EMBL/GenBank/DDBJ whole genome shotgun (WGS) entry which is preliminary data.</text>
</comment>
<proteinExistence type="predicted"/>
<feature type="transmembrane region" description="Helical" evidence="1">
    <location>
        <begin position="137"/>
        <end position="154"/>
    </location>
</feature>
<accession>A0A2T0V509</accession>
<keyword evidence="3" id="KW-1185">Reference proteome</keyword>
<protein>
    <recommendedName>
        <fullName evidence="4">ZIP Zinc transporter</fullName>
    </recommendedName>
</protein>
<dbReference type="AlphaFoldDB" id="A0A2T0V509"/>
<reference evidence="2 3" key="1">
    <citation type="submission" date="2018-03" db="EMBL/GenBank/DDBJ databases">
        <title>Genomic Encyclopedia of Type Strains, Phase III (KMG-III): the genomes of soil and plant-associated and newly described type strains.</title>
        <authorList>
            <person name="Whitman W."/>
        </authorList>
    </citation>
    <scope>NUCLEOTIDE SEQUENCE [LARGE SCALE GENOMIC DNA]</scope>
    <source>
        <strain evidence="2 3">CGMCC 1.12152</strain>
    </source>
</reference>
<feature type="transmembrane region" description="Helical" evidence="1">
    <location>
        <begin position="193"/>
        <end position="211"/>
    </location>
</feature>
<dbReference type="EMBL" id="PVTK01000003">
    <property type="protein sequence ID" value="PRY65253.1"/>
    <property type="molecule type" value="Genomic_DNA"/>
</dbReference>
<name>A0A2T0V509_9GAMM</name>
<evidence type="ECO:0000313" key="3">
    <source>
        <dbReference type="Proteomes" id="UP000237647"/>
    </source>
</evidence>
<feature type="transmembrane region" description="Helical" evidence="1">
    <location>
        <begin position="111"/>
        <end position="131"/>
    </location>
</feature>
<dbReference type="Proteomes" id="UP000237647">
    <property type="component" value="Unassembled WGS sequence"/>
</dbReference>
<feature type="transmembrane region" description="Helical" evidence="1">
    <location>
        <begin position="166"/>
        <end position="187"/>
    </location>
</feature>
<keyword evidence="1" id="KW-0472">Membrane</keyword>
<evidence type="ECO:0000256" key="1">
    <source>
        <dbReference type="SAM" id="Phobius"/>
    </source>
</evidence>
<dbReference type="RefSeq" id="WP_106374428.1">
    <property type="nucleotide sequence ID" value="NZ_PVTK01000003.1"/>
</dbReference>
<sequence>MGQQIAFIIGLAAVHVYASKLRKLSAVPRSAWLSLAGGISVAYVFIHVFPALSKAHETINAHGLLAVLEHNAYIVALIGLAVFYGLEQVASHHSEPFRKGAKTHFRKLEGVFWIHVGSFSLYNALIGYLLVYRDNQFPDVVFFFLAMSAHFLVNDHGLVRHHRDRYLARGRWVLASAVIIGWLVGMAVEVTEAFVGLLYAFVAGGVVLNVLKEELPEDRRSQFWPFALGVASCTLLLIFAEP</sequence>
<keyword evidence="1" id="KW-0812">Transmembrane</keyword>
<feature type="transmembrane region" description="Helical" evidence="1">
    <location>
        <begin position="223"/>
        <end position="240"/>
    </location>
</feature>
<organism evidence="2 3">
    <name type="scientific">Vreelandella songnenensis</name>
    <dbReference type="NCBI Taxonomy" id="1176243"/>
    <lineage>
        <taxon>Bacteria</taxon>
        <taxon>Pseudomonadati</taxon>
        <taxon>Pseudomonadota</taxon>
        <taxon>Gammaproteobacteria</taxon>
        <taxon>Oceanospirillales</taxon>
        <taxon>Halomonadaceae</taxon>
        <taxon>Vreelandella</taxon>
    </lineage>
</organism>
<keyword evidence="1" id="KW-1133">Transmembrane helix</keyword>
<feature type="transmembrane region" description="Helical" evidence="1">
    <location>
        <begin position="30"/>
        <end position="52"/>
    </location>
</feature>
<evidence type="ECO:0008006" key="4">
    <source>
        <dbReference type="Google" id="ProtNLM"/>
    </source>
</evidence>
<feature type="transmembrane region" description="Helical" evidence="1">
    <location>
        <begin position="72"/>
        <end position="90"/>
    </location>
</feature>